<dbReference type="EMBL" id="GBXM01087237">
    <property type="protein sequence ID" value="JAH21340.1"/>
    <property type="molecule type" value="Transcribed_RNA"/>
</dbReference>
<dbReference type="AlphaFoldDB" id="A0A0E9QYN5"/>
<protein>
    <submittedName>
        <fullName evidence="2">Uncharacterized protein</fullName>
    </submittedName>
</protein>
<evidence type="ECO:0000313" key="2">
    <source>
        <dbReference type="EMBL" id="JAH21340.1"/>
    </source>
</evidence>
<sequence>MTVLFNMHCRHCRVSQRALSTLSNPHSPPAPGESPGSAWLLPQLWSSTAI</sequence>
<organism evidence="2">
    <name type="scientific">Anguilla anguilla</name>
    <name type="common">European freshwater eel</name>
    <name type="synonym">Muraena anguilla</name>
    <dbReference type="NCBI Taxonomy" id="7936"/>
    <lineage>
        <taxon>Eukaryota</taxon>
        <taxon>Metazoa</taxon>
        <taxon>Chordata</taxon>
        <taxon>Craniata</taxon>
        <taxon>Vertebrata</taxon>
        <taxon>Euteleostomi</taxon>
        <taxon>Actinopterygii</taxon>
        <taxon>Neopterygii</taxon>
        <taxon>Teleostei</taxon>
        <taxon>Anguilliformes</taxon>
        <taxon>Anguillidae</taxon>
        <taxon>Anguilla</taxon>
    </lineage>
</organism>
<reference evidence="2" key="1">
    <citation type="submission" date="2014-11" db="EMBL/GenBank/DDBJ databases">
        <authorList>
            <person name="Amaro Gonzalez C."/>
        </authorList>
    </citation>
    <scope>NUCLEOTIDE SEQUENCE</scope>
</reference>
<name>A0A0E9QYN5_ANGAN</name>
<proteinExistence type="predicted"/>
<feature type="region of interest" description="Disordered" evidence="1">
    <location>
        <begin position="20"/>
        <end position="39"/>
    </location>
</feature>
<accession>A0A0E9QYN5</accession>
<reference evidence="2" key="2">
    <citation type="journal article" date="2015" name="Fish Shellfish Immunol.">
        <title>Early steps in the European eel (Anguilla anguilla)-Vibrio vulnificus interaction in the gills: Role of the RtxA13 toxin.</title>
        <authorList>
            <person name="Callol A."/>
            <person name="Pajuelo D."/>
            <person name="Ebbesson L."/>
            <person name="Teles M."/>
            <person name="MacKenzie S."/>
            <person name="Amaro C."/>
        </authorList>
    </citation>
    <scope>NUCLEOTIDE SEQUENCE</scope>
</reference>
<evidence type="ECO:0000256" key="1">
    <source>
        <dbReference type="SAM" id="MobiDB-lite"/>
    </source>
</evidence>